<dbReference type="InterPro" id="IPR001753">
    <property type="entry name" value="Enoyl-CoA_hydra/iso"/>
</dbReference>
<accession>A0A9X3RB37</accession>
<evidence type="ECO:0000313" key="2">
    <source>
        <dbReference type="EMBL" id="MCZ8533808.1"/>
    </source>
</evidence>
<dbReference type="InterPro" id="IPR029045">
    <property type="entry name" value="ClpP/crotonase-like_dom_sf"/>
</dbReference>
<dbReference type="PANTHER" id="PTHR43802">
    <property type="entry name" value="ENOYL-COA HYDRATASE"/>
    <property type="match status" value="1"/>
</dbReference>
<dbReference type="RefSeq" id="WP_269922086.1">
    <property type="nucleotide sequence ID" value="NZ_JAMKBI010000007.1"/>
</dbReference>
<dbReference type="AlphaFoldDB" id="A0A9X3RB37"/>
<gene>
    <name evidence="2" type="ORF">M9R61_10850</name>
</gene>
<sequence>MDNKVIYQLEKNIARITLNRPNALNALDNDMIADLISFLRESKRDDKVRVVIIEGNGKAFCAGDDLVDMGTERNPNPTDKLTEYIDGYPAVVLAMKNLEKPVVVKVHKYALGAGLEIALAADFIIAAKDTKFGLPFVLRGISAGTYLLQKRIGYHRAARYLYLGEMFGTEEASQWGLLYKQVEMESLNEEVKELAEHLSKSATRALGLMKKAMHTSENMELEAAFQVQTYSTLASFHTMDYEEGKKAFIEKRMSNFEGK</sequence>
<dbReference type="Proteomes" id="UP001152172">
    <property type="component" value="Unassembled WGS sequence"/>
</dbReference>
<dbReference type="SUPFAM" id="SSF52096">
    <property type="entry name" value="ClpP/crotonase"/>
    <property type="match status" value="1"/>
</dbReference>
<evidence type="ECO:0000313" key="3">
    <source>
        <dbReference type="Proteomes" id="UP001152172"/>
    </source>
</evidence>
<dbReference type="Pfam" id="PF00378">
    <property type="entry name" value="ECH_1"/>
    <property type="match status" value="1"/>
</dbReference>
<dbReference type="Gene3D" id="1.10.12.10">
    <property type="entry name" value="Lyase 2-enoyl-coa Hydratase, Chain A, domain 2"/>
    <property type="match status" value="1"/>
</dbReference>
<evidence type="ECO:0000256" key="1">
    <source>
        <dbReference type="ARBA" id="ARBA00005254"/>
    </source>
</evidence>
<dbReference type="PANTHER" id="PTHR43802:SF1">
    <property type="entry name" value="IP11341P-RELATED"/>
    <property type="match status" value="1"/>
</dbReference>
<dbReference type="GO" id="GO:0003824">
    <property type="term" value="F:catalytic activity"/>
    <property type="evidence" value="ECO:0007669"/>
    <property type="project" value="UniProtKB-ARBA"/>
</dbReference>
<protein>
    <submittedName>
        <fullName evidence="2">Enoyl-CoA hydratase-related protein</fullName>
    </submittedName>
</protein>
<comment type="caution">
    <text evidence="2">The sequence shown here is derived from an EMBL/GenBank/DDBJ whole genome shotgun (WGS) entry which is preliminary data.</text>
</comment>
<dbReference type="EMBL" id="JAMKBI010000007">
    <property type="protein sequence ID" value="MCZ8533808.1"/>
    <property type="molecule type" value="Genomic_DNA"/>
</dbReference>
<keyword evidence="3" id="KW-1185">Reference proteome</keyword>
<name>A0A9X3RB37_9BACI</name>
<organism evidence="2 3">
    <name type="scientific">Psychrobacillus psychrodurans</name>
    <dbReference type="NCBI Taxonomy" id="126157"/>
    <lineage>
        <taxon>Bacteria</taxon>
        <taxon>Bacillati</taxon>
        <taxon>Bacillota</taxon>
        <taxon>Bacilli</taxon>
        <taxon>Bacillales</taxon>
        <taxon>Bacillaceae</taxon>
        <taxon>Psychrobacillus</taxon>
    </lineage>
</organism>
<proteinExistence type="inferred from homology"/>
<reference evidence="2" key="1">
    <citation type="submission" date="2022-05" db="EMBL/GenBank/DDBJ databases">
        <authorList>
            <person name="Colautti A."/>
            <person name="Iacumin L."/>
        </authorList>
    </citation>
    <scope>NUCLEOTIDE SEQUENCE</scope>
    <source>
        <strain evidence="2">DSM 30747</strain>
    </source>
</reference>
<dbReference type="Gene3D" id="3.90.226.10">
    <property type="entry name" value="2-enoyl-CoA Hydratase, Chain A, domain 1"/>
    <property type="match status" value="1"/>
</dbReference>
<comment type="similarity">
    <text evidence="1">Belongs to the enoyl-CoA hydratase/isomerase family.</text>
</comment>
<dbReference type="CDD" id="cd06558">
    <property type="entry name" value="crotonase-like"/>
    <property type="match status" value="1"/>
</dbReference>
<dbReference type="InterPro" id="IPR014748">
    <property type="entry name" value="Enoyl-CoA_hydra_C"/>
</dbReference>